<dbReference type="Pfam" id="PF02771">
    <property type="entry name" value="Acyl-CoA_dh_N"/>
    <property type="match status" value="1"/>
</dbReference>
<dbReference type="InterPro" id="IPR009100">
    <property type="entry name" value="AcylCoA_DH/oxidase_NM_dom_sf"/>
</dbReference>
<dbReference type="SUPFAM" id="SSF47203">
    <property type="entry name" value="Acyl-CoA dehydrogenase C-terminal domain-like"/>
    <property type="match status" value="1"/>
</dbReference>
<dbReference type="InterPro" id="IPR037069">
    <property type="entry name" value="AcylCoA_DH/ox_N_sf"/>
</dbReference>
<reference evidence="8 9" key="1">
    <citation type="submission" date="2007-10" db="EMBL/GenBank/DDBJ databases">
        <title>Complete sequence of Desulfococcus oleovorans Hxd3.</title>
        <authorList>
            <consortium name="US DOE Joint Genome Institute"/>
            <person name="Copeland A."/>
            <person name="Lucas S."/>
            <person name="Lapidus A."/>
            <person name="Barry K."/>
            <person name="Glavina del Rio T."/>
            <person name="Dalin E."/>
            <person name="Tice H."/>
            <person name="Pitluck S."/>
            <person name="Kiss H."/>
            <person name="Brettin T."/>
            <person name="Bruce D."/>
            <person name="Detter J.C."/>
            <person name="Han C."/>
            <person name="Schmutz J."/>
            <person name="Larimer F."/>
            <person name="Land M."/>
            <person name="Hauser L."/>
            <person name="Kyrpides N."/>
            <person name="Kim E."/>
            <person name="Wawrik B."/>
            <person name="Richardson P."/>
        </authorList>
    </citation>
    <scope>NUCLEOTIDE SEQUENCE [LARGE SCALE GENOMIC DNA]</scope>
    <source>
        <strain evidence="9">DSM 6200 / JCM 39069 / Hxd3</strain>
    </source>
</reference>
<evidence type="ECO:0000256" key="1">
    <source>
        <dbReference type="ARBA" id="ARBA00001974"/>
    </source>
</evidence>
<evidence type="ECO:0000259" key="7">
    <source>
        <dbReference type="Pfam" id="PF02771"/>
    </source>
</evidence>
<dbReference type="AlphaFoldDB" id="A8ZYI2"/>
<evidence type="ECO:0000256" key="3">
    <source>
        <dbReference type="ARBA" id="ARBA00011881"/>
    </source>
</evidence>
<dbReference type="eggNOG" id="COG1960">
    <property type="taxonomic scope" value="Bacteria"/>
</dbReference>
<protein>
    <submittedName>
        <fullName evidence="8">Acyl-CoA dehydrogenase type 2 domain</fullName>
    </submittedName>
</protein>
<dbReference type="InterPro" id="IPR009075">
    <property type="entry name" value="AcylCo_DH/oxidase_C"/>
</dbReference>
<dbReference type="GO" id="GO:0003995">
    <property type="term" value="F:acyl-CoA dehydrogenase activity"/>
    <property type="evidence" value="ECO:0007669"/>
    <property type="project" value="InterPro"/>
</dbReference>
<comment type="similarity">
    <text evidence="2">Belongs to the acyl-CoA dehydrogenase family.</text>
</comment>
<dbReference type="PROSITE" id="PS00073">
    <property type="entry name" value="ACYL_COA_DH_2"/>
    <property type="match status" value="1"/>
</dbReference>
<dbReference type="Gene3D" id="1.20.140.10">
    <property type="entry name" value="Butyryl-CoA Dehydrogenase, subunit A, domain 3"/>
    <property type="match status" value="1"/>
</dbReference>
<evidence type="ECO:0000256" key="5">
    <source>
        <dbReference type="ARBA" id="ARBA00022827"/>
    </source>
</evidence>
<dbReference type="HOGENOM" id="CLU_747482_0_0_7"/>
<evidence type="ECO:0000256" key="4">
    <source>
        <dbReference type="ARBA" id="ARBA00022630"/>
    </source>
</evidence>
<dbReference type="GO" id="GO:0050660">
    <property type="term" value="F:flavin adenine dinucleotide binding"/>
    <property type="evidence" value="ECO:0007669"/>
    <property type="project" value="InterPro"/>
</dbReference>
<dbReference type="STRING" id="96561.Dole_2904"/>
<evidence type="ECO:0000313" key="8">
    <source>
        <dbReference type="EMBL" id="ABW68707.1"/>
    </source>
</evidence>
<dbReference type="Proteomes" id="UP000008561">
    <property type="component" value="Chromosome"/>
</dbReference>
<keyword evidence="4" id="KW-0285">Flavoprotein</keyword>
<dbReference type="SUPFAM" id="SSF56645">
    <property type="entry name" value="Acyl-CoA dehydrogenase NM domain-like"/>
    <property type="match status" value="1"/>
</dbReference>
<sequence length="380" mass="40720">MINIIAGGKDKEILMLEKAAADFAKKQLAPEREANDAYPFGPFFDTVVQKAFDLDFFAVMLPEDLNGMGMGVKAFATVLEGLCQEDSSLGGILFTNASAQQVLMAAGGSALLEKITAAESLSDCLIAFPGFNNPRDVRNLARAKQGSDGFRLSGTVEYVVLGAMAGHALIPAHLDCEDDYTFFLVNLAEPGITLSEPVVSLGLHACPAVDMSFDNVAAQPVGKADQGSVYFGEMADIMHAAAAAMALGVMKGSFKEAFTFSQQRFQGGQEIIKWSELKRIVAEMAIAVQNAEMIVGMACHVADARIPGWELCTRAAALQVQKSACDVTTDGIQVLGGVGYMKDYGQEKRFRDAKQIQALLGMAPMKKIRYIESMIKGCKA</sequence>
<comment type="cofactor">
    <cofactor evidence="1">
        <name>FAD</name>
        <dbReference type="ChEBI" id="CHEBI:57692"/>
    </cofactor>
</comment>
<dbReference type="InterPro" id="IPR013786">
    <property type="entry name" value="AcylCoA_DH/ox_N"/>
</dbReference>
<proteinExistence type="inferred from homology"/>
<dbReference type="Pfam" id="PF00441">
    <property type="entry name" value="Acyl-CoA_dh_1"/>
    <property type="match status" value="1"/>
</dbReference>
<name>A8ZYI2_DESOH</name>
<feature type="domain" description="Acyl-CoA dehydrogenase/oxidase N-terminal" evidence="7">
    <location>
        <begin position="12"/>
        <end position="109"/>
    </location>
</feature>
<accession>A8ZYI2</accession>
<dbReference type="InterPro" id="IPR006089">
    <property type="entry name" value="Acyl-CoA_DH_CS"/>
</dbReference>
<evidence type="ECO:0000313" key="9">
    <source>
        <dbReference type="Proteomes" id="UP000008561"/>
    </source>
</evidence>
<dbReference type="PANTHER" id="PTHR43884:SF12">
    <property type="entry name" value="ISOVALERYL-COA DEHYDROGENASE, MITOCHONDRIAL-RELATED"/>
    <property type="match status" value="1"/>
</dbReference>
<dbReference type="InterPro" id="IPR036250">
    <property type="entry name" value="AcylCo_DH-like_C"/>
</dbReference>
<dbReference type="RefSeq" id="WP_012176318.1">
    <property type="nucleotide sequence ID" value="NC_009943.1"/>
</dbReference>
<dbReference type="Gene3D" id="1.10.540.10">
    <property type="entry name" value="Acyl-CoA dehydrogenase/oxidase, N-terminal domain"/>
    <property type="match status" value="1"/>
</dbReference>
<keyword evidence="5" id="KW-0274">FAD</keyword>
<dbReference type="KEGG" id="dol:Dole_2904"/>
<feature type="domain" description="Acyl-CoA dehydrogenase/oxidase C-terminal" evidence="6">
    <location>
        <begin position="233"/>
        <end position="361"/>
    </location>
</feature>
<dbReference type="InterPro" id="IPR046373">
    <property type="entry name" value="Acyl-CoA_Oxase/DH_mid-dom_sf"/>
</dbReference>
<keyword evidence="9" id="KW-1185">Reference proteome</keyword>
<dbReference type="PANTHER" id="PTHR43884">
    <property type="entry name" value="ACYL-COA DEHYDROGENASE"/>
    <property type="match status" value="1"/>
</dbReference>
<dbReference type="EMBL" id="CP000859">
    <property type="protein sequence ID" value="ABW68707.1"/>
    <property type="molecule type" value="Genomic_DNA"/>
</dbReference>
<organism evidence="8 9">
    <name type="scientific">Desulfosudis oleivorans (strain DSM 6200 / JCM 39069 / Hxd3)</name>
    <name type="common">Desulfococcus oleovorans</name>
    <dbReference type="NCBI Taxonomy" id="96561"/>
    <lineage>
        <taxon>Bacteria</taxon>
        <taxon>Pseudomonadati</taxon>
        <taxon>Thermodesulfobacteriota</taxon>
        <taxon>Desulfobacteria</taxon>
        <taxon>Desulfobacterales</taxon>
        <taxon>Desulfosudaceae</taxon>
        <taxon>Desulfosudis</taxon>
    </lineage>
</organism>
<comment type="subunit">
    <text evidence="3">Homotetramer.</text>
</comment>
<evidence type="ECO:0000259" key="6">
    <source>
        <dbReference type="Pfam" id="PF00441"/>
    </source>
</evidence>
<dbReference type="OrthoDB" id="5417012at2"/>
<gene>
    <name evidence="8" type="ordered locus">Dole_2904</name>
</gene>
<evidence type="ECO:0000256" key="2">
    <source>
        <dbReference type="ARBA" id="ARBA00009347"/>
    </source>
</evidence>
<dbReference type="Gene3D" id="2.40.110.10">
    <property type="entry name" value="Butyryl-CoA Dehydrogenase, subunit A, domain 2"/>
    <property type="match status" value="1"/>
</dbReference>